<organism evidence="3 4">
    <name type="scientific">Rhizoclosmatium globosum</name>
    <dbReference type="NCBI Taxonomy" id="329046"/>
    <lineage>
        <taxon>Eukaryota</taxon>
        <taxon>Fungi</taxon>
        <taxon>Fungi incertae sedis</taxon>
        <taxon>Chytridiomycota</taxon>
        <taxon>Chytridiomycota incertae sedis</taxon>
        <taxon>Chytridiomycetes</taxon>
        <taxon>Chytridiales</taxon>
        <taxon>Chytriomycetaceae</taxon>
        <taxon>Rhizoclosmatium</taxon>
    </lineage>
</organism>
<evidence type="ECO:0000313" key="3">
    <source>
        <dbReference type="EMBL" id="ORY46416.1"/>
    </source>
</evidence>
<reference evidence="3 4" key="1">
    <citation type="submission" date="2016-07" db="EMBL/GenBank/DDBJ databases">
        <title>Pervasive Adenine N6-methylation of Active Genes in Fungi.</title>
        <authorList>
            <consortium name="DOE Joint Genome Institute"/>
            <person name="Mondo S.J."/>
            <person name="Dannebaum R.O."/>
            <person name="Kuo R.C."/>
            <person name="Labutti K."/>
            <person name="Haridas S."/>
            <person name="Kuo A."/>
            <person name="Salamov A."/>
            <person name="Ahrendt S.R."/>
            <person name="Lipzen A."/>
            <person name="Sullivan W."/>
            <person name="Andreopoulos W.B."/>
            <person name="Clum A."/>
            <person name="Lindquist E."/>
            <person name="Daum C."/>
            <person name="Ramamoorthy G.K."/>
            <person name="Gryganskyi A."/>
            <person name="Culley D."/>
            <person name="Magnuson J.K."/>
            <person name="James T.Y."/>
            <person name="O'Malley M.A."/>
            <person name="Stajich J.E."/>
            <person name="Spatafora J.W."/>
            <person name="Visel A."/>
            <person name="Grigoriev I.V."/>
        </authorList>
    </citation>
    <scope>NUCLEOTIDE SEQUENCE [LARGE SCALE GENOMIC DNA]</scope>
    <source>
        <strain evidence="3 4">JEL800</strain>
    </source>
</reference>
<dbReference type="InterPro" id="IPR008979">
    <property type="entry name" value="Galactose-bd-like_sf"/>
</dbReference>
<sequence length="120" mass="13024">MPTKPLQRILQVKGFLANPKQLFGPSTWDSVTDRVRGGISTATLATSYDHATFSGLLDTSTLGGAGFASVRTNLTTTDFSAYSGLQITFDKADGRTYALNLYNELGGRREDGRYCVISFD</sequence>
<dbReference type="PANTHER" id="PTHR13194:SF19">
    <property type="entry name" value="NAD(P)-BINDING ROSSMANN-FOLD SUPERFAMILY PROTEIN"/>
    <property type="match status" value="1"/>
</dbReference>
<dbReference type="Pfam" id="PF08547">
    <property type="entry name" value="CIA30"/>
    <property type="match status" value="1"/>
</dbReference>
<dbReference type="GO" id="GO:0010257">
    <property type="term" value="P:NADH dehydrogenase complex assembly"/>
    <property type="evidence" value="ECO:0007669"/>
    <property type="project" value="TreeGrafter"/>
</dbReference>
<evidence type="ECO:0000256" key="1">
    <source>
        <dbReference type="ARBA" id="ARBA00007884"/>
    </source>
</evidence>
<dbReference type="SUPFAM" id="SSF49785">
    <property type="entry name" value="Galactose-binding domain-like"/>
    <property type="match status" value="1"/>
</dbReference>
<dbReference type="AlphaFoldDB" id="A0A1Y2CHK4"/>
<comment type="caution">
    <text evidence="3">The sequence shown here is derived from an EMBL/GenBank/DDBJ whole genome shotgun (WGS) entry which is preliminary data.</text>
</comment>
<protein>
    <submittedName>
        <fullName evidence="3">CIA30-domain-containing protein</fullName>
    </submittedName>
</protein>
<name>A0A1Y2CHK4_9FUNG</name>
<accession>A0A1Y2CHK4</accession>
<feature type="domain" description="NADH:ubiquinone oxidoreductase intermediate-associated protein 30" evidence="2">
    <location>
        <begin position="26"/>
        <end position="106"/>
    </location>
</feature>
<dbReference type="STRING" id="329046.A0A1Y2CHK4"/>
<comment type="similarity">
    <text evidence="1">Belongs to the CIA30 family.</text>
</comment>
<dbReference type="InterPro" id="IPR039131">
    <property type="entry name" value="NDUFAF1"/>
</dbReference>
<evidence type="ECO:0000259" key="2">
    <source>
        <dbReference type="Pfam" id="PF08547"/>
    </source>
</evidence>
<dbReference type="GO" id="GO:0051082">
    <property type="term" value="F:unfolded protein binding"/>
    <property type="evidence" value="ECO:0007669"/>
    <property type="project" value="TreeGrafter"/>
</dbReference>
<keyword evidence="4" id="KW-1185">Reference proteome</keyword>
<dbReference type="InterPro" id="IPR013857">
    <property type="entry name" value="NADH-UbQ_OxRdtase-assoc_prot30"/>
</dbReference>
<dbReference type="EMBL" id="MCGO01000016">
    <property type="protein sequence ID" value="ORY46416.1"/>
    <property type="molecule type" value="Genomic_DNA"/>
</dbReference>
<dbReference type="OrthoDB" id="426386at2759"/>
<proteinExistence type="inferred from homology"/>
<gene>
    <name evidence="3" type="ORF">BCR33DRAFT_715508</name>
</gene>
<evidence type="ECO:0000313" key="4">
    <source>
        <dbReference type="Proteomes" id="UP000193642"/>
    </source>
</evidence>
<dbReference type="PANTHER" id="PTHR13194">
    <property type="entry name" value="COMPLEX I INTERMEDIATE-ASSOCIATED PROTEIN 30"/>
    <property type="match status" value="1"/>
</dbReference>
<dbReference type="Proteomes" id="UP000193642">
    <property type="component" value="Unassembled WGS sequence"/>
</dbReference>